<dbReference type="OrthoDB" id="27473at2"/>
<feature type="domain" description="DUF5615" evidence="1">
    <location>
        <begin position="4"/>
        <end position="66"/>
    </location>
</feature>
<reference evidence="2 3" key="1">
    <citation type="journal article" date="2012" name="Stand. Genomic Sci.">
        <title>Complete genome sequence of Terriglobus saanensis type strain SP1PR4(T), an Acidobacteria from tundra soil.</title>
        <authorList>
            <person name="Rawat S.R."/>
            <person name="Mannisto M.K."/>
            <person name="Starovoytov V."/>
            <person name="Goodwin L."/>
            <person name="Nolan M."/>
            <person name="Hauser L."/>
            <person name="Land M."/>
            <person name="Davenport K.W."/>
            <person name="Woyke T."/>
            <person name="Haggblom M.M."/>
        </authorList>
    </citation>
    <scope>NUCLEOTIDE SEQUENCE</scope>
    <source>
        <strain evidence="3">ATCC BAA-1853 / DSM 23119 / SP1PR4</strain>
    </source>
</reference>
<evidence type="ECO:0000259" key="1">
    <source>
        <dbReference type="Pfam" id="PF18480"/>
    </source>
</evidence>
<dbReference type="HOGENOM" id="CLU_141039_0_0_0"/>
<dbReference type="KEGG" id="tsa:AciPR4_2899"/>
<keyword evidence="3" id="KW-1185">Reference proteome</keyword>
<evidence type="ECO:0000313" key="3">
    <source>
        <dbReference type="Proteomes" id="UP000006844"/>
    </source>
</evidence>
<organism evidence="2 3">
    <name type="scientific">Terriglobus saanensis (strain ATCC BAA-1853 / DSM 23119 / SP1PR4)</name>
    <dbReference type="NCBI Taxonomy" id="401053"/>
    <lineage>
        <taxon>Bacteria</taxon>
        <taxon>Pseudomonadati</taxon>
        <taxon>Acidobacteriota</taxon>
        <taxon>Terriglobia</taxon>
        <taxon>Terriglobales</taxon>
        <taxon>Acidobacteriaceae</taxon>
        <taxon>Terriglobus</taxon>
    </lineage>
</organism>
<proteinExistence type="predicted"/>
<dbReference type="Pfam" id="PF18480">
    <property type="entry name" value="DUF5615"/>
    <property type="match status" value="1"/>
</dbReference>
<sequence>MVPKFLIDECLSPDLALLARERGFVESSHVTWLGKGGSKDWELKQFILDHDWIFVTRNSTDFRGSAHEPGSHGQYADVPIHAGLVCVNGPDRMTAKIEVELFGIVLDAIGMTGLVNEVIEINLEEVGSGYELVRYALPT</sequence>
<evidence type="ECO:0000313" key="2">
    <source>
        <dbReference type="EMBL" id="ADV83661.1"/>
    </source>
</evidence>
<dbReference type="InterPro" id="IPR041049">
    <property type="entry name" value="DUF5615"/>
</dbReference>
<gene>
    <name evidence="2" type="ordered locus">AciPR4_2899</name>
</gene>
<dbReference type="Proteomes" id="UP000006844">
    <property type="component" value="Chromosome"/>
</dbReference>
<name>E8V4B2_TERSS</name>
<dbReference type="EMBL" id="CP002467">
    <property type="protein sequence ID" value="ADV83661.1"/>
    <property type="molecule type" value="Genomic_DNA"/>
</dbReference>
<dbReference type="eggNOG" id="COG4634">
    <property type="taxonomic scope" value="Bacteria"/>
</dbReference>
<dbReference type="RefSeq" id="WP_013569393.1">
    <property type="nucleotide sequence ID" value="NC_014963.1"/>
</dbReference>
<protein>
    <recommendedName>
        <fullName evidence="1">DUF5615 domain-containing protein</fullName>
    </recommendedName>
</protein>
<accession>E8V4B2</accession>
<dbReference type="AlphaFoldDB" id="E8V4B2"/>